<proteinExistence type="inferred from homology"/>
<keyword evidence="6 9" id="KW-0408">Iron</keyword>
<dbReference type="InterPro" id="IPR006638">
    <property type="entry name" value="Elp3/MiaA/NifB-like_rSAM"/>
</dbReference>
<feature type="binding site" evidence="9">
    <location>
        <position position="169"/>
    </location>
    <ligand>
        <name>[4Fe-4S] cluster</name>
        <dbReference type="ChEBI" id="CHEBI:49883"/>
        <label>2</label>
        <note>4Fe-4S-S-AdoMet</note>
    </ligand>
</feature>
<comment type="subunit">
    <text evidence="9">Monomer.</text>
</comment>
<dbReference type="InterPro" id="IPR020612">
    <property type="entry name" value="Methylthiotransferase_CS"/>
</dbReference>
<evidence type="ECO:0000259" key="11">
    <source>
        <dbReference type="PROSITE" id="PS50926"/>
    </source>
</evidence>
<feature type="binding site" evidence="9">
    <location>
        <position position="176"/>
    </location>
    <ligand>
        <name>[4Fe-4S] cluster</name>
        <dbReference type="ChEBI" id="CHEBI:49883"/>
        <label>2</label>
        <note>4Fe-4S-S-AdoMet</note>
    </ligand>
</feature>
<evidence type="ECO:0000259" key="13">
    <source>
        <dbReference type="PROSITE" id="PS51918"/>
    </source>
</evidence>
<dbReference type="RefSeq" id="WP_317974406.1">
    <property type="nucleotide sequence ID" value="NZ_BTFW01000001.1"/>
</dbReference>
<feature type="binding site" evidence="9">
    <location>
        <position position="64"/>
    </location>
    <ligand>
        <name>[4Fe-4S] cluster</name>
        <dbReference type="ChEBI" id="CHEBI:49883"/>
        <label>1</label>
    </ligand>
</feature>
<keyword evidence="7 9" id="KW-0411">Iron-sulfur</keyword>
<dbReference type="InterPro" id="IPR005839">
    <property type="entry name" value="Methylthiotransferase"/>
</dbReference>
<evidence type="ECO:0000256" key="7">
    <source>
        <dbReference type="ARBA" id="ARBA00023014"/>
    </source>
</evidence>
<dbReference type="NCBIfam" id="TIGR01574">
    <property type="entry name" value="miaB-methiolase"/>
    <property type="match status" value="1"/>
</dbReference>
<dbReference type="InterPro" id="IPR038135">
    <property type="entry name" value="Methylthiotransferase_N_sf"/>
</dbReference>
<dbReference type="SFLD" id="SFLDG01061">
    <property type="entry name" value="methylthiotransferase"/>
    <property type="match status" value="1"/>
</dbReference>
<sequence>MPAETPAQTQTPPRQPQPKTFHVKSFGCQMNVYDGERMAELLAAQGMTASDERDGADLVVLNTCHIREKATEKVYSDIGRLRRADGSTPLIAVAGCVAQAEGEEIMARAPSVKVVVGPQAYHRLPEMVADAAAGKSGTETDMPAEAKFAALPKRRRSGPSAFLTVQEGCDKFCTYCVVPYTRGAEISRPFADLVEEARLLVAGGAREITLLGQNVNAWAGQDDKGRAIGLDGLIRVLAADPDLARIRYTTSHPNDMSEGLIAAHGEIDKLMPFLHLPVQAGNDRVLKAMNRSHTVESYLKILDRVRAARPDIALSGDFIVGFPGETEAEFQDTLDLVGQVRHAQAFSFKYSPRPGTPAATMDGQIAAEVMDERLQRLQAALTRDATAFNQASVGRRCQVLVERRGRHEGQWLGKSPWLQSVHFTGEAAIGDLVTVDLVQAGPNSLAGQLVG</sequence>
<evidence type="ECO:0000313" key="15">
    <source>
        <dbReference type="Proteomes" id="UP001187221"/>
    </source>
</evidence>
<keyword evidence="5 9" id="KW-0479">Metal-binding</keyword>
<feature type="domain" description="TRAM" evidence="11">
    <location>
        <begin position="390"/>
        <end position="451"/>
    </location>
</feature>
<dbReference type="InterPro" id="IPR006463">
    <property type="entry name" value="MiaB_methiolase"/>
</dbReference>
<dbReference type="InterPro" id="IPR023404">
    <property type="entry name" value="rSAM_horseshoe"/>
</dbReference>
<dbReference type="NCBIfam" id="TIGR00089">
    <property type="entry name" value="MiaB/RimO family radical SAM methylthiotransferase"/>
    <property type="match status" value="1"/>
</dbReference>
<evidence type="ECO:0000256" key="6">
    <source>
        <dbReference type="ARBA" id="ARBA00023004"/>
    </source>
</evidence>
<evidence type="ECO:0000256" key="8">
    <source>
        <dbReference type="ARBA" id="ARBA00033765"/>
    </source>
</evidence>
<dbReference type="PANTHER" id="PTHR43020">
    <property type="entry name" value="CDK5 REGULATORY SUBUNIT-ASSOCIATED PROTEIN 1"/>
    <property type="match status" value="1"/>
</dbReference>
<evidence type="ECO:0000256" key="9">
    <source>
        <dbReference type="HAMAP-Rule" id="MF_01864"/>
    </source>
</evidence>
<dbReference type="InterPro" id="IPR013848">
    <property type="entry name" value="Methylthiotransferase_N"/>
</dbReference>
<comment type="caution">
    <text evidence="14">The sequence shown here is derived from an EMBL/GenBank/DDBJ whole genome shotgun (WGS) entry which is preliminary data.</text>
</comment>
<feature type="binding site" evidence="9">
    <location>
        <position position="96"/>
    </location>
    <ligand>
        <name>[4Fe-4S] cluster</name>
        <dbReference type="ChEBI" id="CHEBI:49883"/>
        <label>1</label>
    </ligand>
</feature>
<feature type="binding site" evidence="9">
    <location>
        <position position="28"/>
    </location>
    <ligand>
        <name>[4Fe-4S] cluster</name>
        <dbReference type="ChEBI" id="CHEBI:49883"/>
        <label>1</label>
    </ligand>
</feature>
<dbReference type="SFLD" id="SFLDG01082">
    <property type="entry name" value="B12-binding_domain_containing"/>
    <property type="match status" value="1"/>
</dbReference>
<feature type="domain" description="MTTase N-terminal" evidence="12">
    <location>
        <begin position="19"/>
        <end position="133"/>
    </location>
</feature>
<feature type="region of interest" description="Disordered" evidence="10">
    <location>
        <begin position="1"/>
        <end position="21"/>
    </location>
</feature>
<keyword evidence="9" id="KW-0819">tRNA processing</keyword>
<evidence type="ECO:0000313" key="14">
    <source>
        <dbReference type="EMBL" id="GMM60627.1"/>
    </source>
</evidence>
<evidence type="ECO:0000256" key="2">
    <source>
        <dbReference type="ARBA" id="ARBA00022485"/>
    </source>
</evidence>
<feature type="binding site" evidence="9">
    <location>
        <position position="173"/>
    </location>
    <ligand>
        <name>[4Fe-4S] cluster</name>
        <dbReference type="ChEBI" id="CHEBI:49883"/>
        <label>2</label>
        <note>4Fe-4S-S-AdoMet</note>
    </ligand>
</feature>
<evidence type="ECO:0000256" key="4">
    <source>
        <dbReference type="ARBA" id="ARBA00022691"/>
    </source>
</evidence>
<comment type="catalytic activity">
    <reaction evidence="9">
        <text>N(6)-dimethylallyladenosine(37) in tRNA + (sulfur carrier)-SH + AH2 + 2 S-adenosyl-L-methionine = 2-methylsulfanyl-N(6)-dimethylallyladenosine(37) in tRNA + (sulfur carrier)-H + 5'-deoxyadenosine + L-methionine + A + S-adenosyl-L-homocysteine + 2 H(+)</text>
        <dbReference type="Rhea" id="RHEA:37067"/>
        <dbReference type="Rhea" id="RHEA-COMP:10375"/>
        <dbReference type="Rhea" id="RHEA-COMP:10376"/>
        <dbReference type="Rhea" id="RHEA-COMP:14737"/>
        <dbReference type="Rhea" id="RHEA-COMP:14739"/>
        <dbReference type="ChEBI" id="CHEBI:13193"/>
        <dbReference type="ChEBI" id="CHEBI:15378"/>
        <dbReference type="ChEBI" id="CHEBI:17319"/>
        <dbReference type="ChEBI" id="CHEBI:17499"/>
        <dbReference type="ChEBI" id="CHEBI:29917"/>
        <dbReference type="ChEBI" id="CHEBI:57844"/>
        <dbReference type="ChEBI" id="CHEBI:57856"/>
        <dbReference type="ChEBI" id="CHEBI:59789"/>
        <dbReference type="ChEBI" id="CHEBI:64428"/>
        <dbReference type="ChEBI" id="CHEBI:74415"/>
        <dbReference type="ChEBI" id="CHEBI:74417"/>
        <dbReference type="EC" id="2.8.4.3"/>
    </reaction>
</comment>
<organism evidence="14 15">
    <name type="scientific">Novosphingobium pituita</name>
    <dbReference type="NCBI Taxonomy" id="3056842"/>
    <lineage>
        <taxon>Bacteria</taxon>
        <taxon>Pseudomonadati</taxon>
        <taxon>Pseudomonadota</taxon>
        <taxon>Alphaproteobacteria</taxon>
        <taxon>Sphingomonadales</taxon>
        <taxon>Sphingomonadaceae</taxon>
        <taxon>Novosphingobium</taxon>
    </lineage>
</organism>
<evidence type="ECO:0000256" key="10">
    <source>
        <dbReference type="SAM" id="MobiDB-lite"/>
    </source>
</evidence>
<reference evidence="14 15" key="1">
    <citation type="submission" date="2023-06" db="EMBL/GenBank/DDBJ databases">
        <title>Draft genome sequence of Novosphingobium sp. strain IK01.</title>
        <authorList>
            <person name="Hatamoto M."/>
            <person name="Ikarashi T."/>
            <person name="Yamaguchi T."/>
        </authorList>
    </citation>
    <scope>NUCLEOTIDE SEQUENCE [LARGE SCALE GENOMIC DNA]</scope>
    <source>
        <strain evidence="14 15">IK01</strain>
    </source>
</reference>
<dbReference type="PROSITE" id="PS51449">
    <property type="entry name" value="MTTASE_N"/>
    <property type="match status" value="1"/>
</dbReference>
<dbReference type="Gene3D" id="3.80.30.20">
    <property type="entry name" value="tm_1862 like domain"/>
    <property type="match status" value="1"/>
</dbReference>
<dbReference type="Proteomes" id="UP001187221">
    <property type="component" value="Unassembled WGS sequence"/>
</dbReference>
<dbReference type="Pfam" id="PF01938">
    <property type="entry name" value="TRAM"/>
    <property type="match status" value="1"/>
</dbReference>
<comment type="subcellular location">
    <subcellularLocation>
        <location evidence="9">Cytoplasm</location>
    </subcellularLocation>
</comment>
<dbReference type="SMART" id="SM00729">
    <property type="entry name" value="Elp3"/>
    <property type="match status" value="1"/>
</dbReference>
<gene>
    <name evidence="9 14" type="primary">miaB</name>
    <name evidence="14" type="ORF">NUTIK01_14040</name>
</gene>
<comment type="function">
    <text evidence="1 9">Catalyzes the methylthiolation of N6-(dimethylallyl)adenosine (i(6)A), leading to the formation of 2-methylthio-N6-(dimethylallyl)adenosine (ms(2)i(6)A) at position 37 in tRNAs that read codons beginning with uridine.</text>
</comment>
<dbReference type="Gene3D" id="3.40.50.12160">
    <property type="entry name" value="Methylthiotransferase, N-terminal domain"/>
    <property type="match status" value="1"/>
</dbReference>
<keyword evidence="15" id="KW-1185">Reference proteome</keyword>
<dbReference type="PANTHER" id="PTHR43020:SF2">
    <property type="entry name" value="MITOCHONDRIAL TRNA METHYLTHIOTRANSFERASE CDK5RAP1"/>
    <property type="match status" value="1"/>
</dbReference>
<dbReference type="EMBL" id="BTFW01000001">
    <property type="protein sequence ID" value="GMM60627.1"/>
    <property type="molecule type" value="Genomic_DNA"/>
</dbReference>
<dbReference type="InterPro" id="IPR007197">
    <property type="entry name" value="rSAM"/>
</dbReference>
<dbReference type="PROSITE" id="PS51918">
    <property type="entry name" value="RADICAL_SAM"/>
    <property type="match status" value="1"/>
</dbReference>
<keyword evidence="4 9" id="KW-0949">S-adenosyl-L-methionine</keyword>
<protein>
    <recommendedName>
        <fullName evidence="8 9">tRNA-2-methylthio-N(6)-dimethylallyladenosine synthase</fullName>
        <ecNumber evidence="8 9">2.8.4.3</ecNumber>
    </recommendedName>
    <alternativeName>
        <fullName evidence="9">(Dimethylallyl)adenosine tRNA methylthiotransferase MiaB</fullName>
    </alternativeName>
    <alternativeName>
        <fullName evidence="9">tRNA-i(6)A37 methylthiotransferase</fullName>
    </alternativeName>
</protein>
<comment type="similarity">
    <text evidence="9">Belongs to the methylthiotransferase family. MiaB subfamily.</text>
</comment>
<dbReference type="HAMAP" id="MF_01864">
    <property type="entry name" value="tRNA_metthiotr_MiaB"/>
    <property type="match status" value="1"/>
</dbReference>
<dbReference type="EC" id="2.8.4.3" evidence="8 9"/>
<evidence type="ECO:0000256" key="1">
    <source>
        <dbReference type="ARBA" id="ARBA00003234"/>
    </source>
</evidence>
<keyword evidence="2 9" id="KW-0004">4Fe-4S</keyword>
<dbReference type="Pfam" id="PF04055">
    <property type="entry name" value="Radical_SAM"/>
    <property type="match status" value="1"/>
</dbReference>
<dbReference type="PROSITE" id="PS01278">
    <property type="entry name" value="MTTASE_RADICAL"/>
    <property type="match status" value="1"/>
</dbReference>
<dbReference type="InterPro" id="IPR058240">
    <property type="entry name" value="rSAM_sf"/>
</dbReference>
<feature type="domain" description="Radical SAM core" evidence="13">
    <location>
        <begin position="155"/>
        <end position="387"/>
    </location>
</feature>
<dbReference type="CDD" id="cd01335">
    <property type="entry name" value="Radical_SAM"/>
    <property type="match status" value="1"/>
</dbReference>
<keyword evidence="9" id="KW-0963">Cytoplasm</keyword>
<dbReference type="SFLD" id="SFLDS00029">
    <property type="entry name" value="Radical_SAM"/>
    <property type="match status" value="1"/>
</dbReference>
<accession>A0ABQ6P8C2</accession>
<evidence type="ECO:0000256" key="5">
    <source>
        <dbReference type="ARBA" id="ARBA00022723"/>
    </source>
</evidence>
<keyword evidence="3 9" id="KW-0808">Transferase</keyword>
<dbReference type="PROSITE" id="PS50926">
    <property type="entry name" value="TRAM"/>
    <property type="match status" value="1"/>
</dbReference>
<name>A0ABQ6P8C2_9SPHN</name>
<evidence type="ECO:0000259" key="12">
    <source>
        <dbReference type="PROSITE" id="PS51449"/>
    </source>
</evidence>
<dbReference type="Pfam" id="PF00919">
    <property type="entry name" value="UPF0004"/>
    <property type="match status" value="1"/>
</dbReference>
<comment type="cofactor">
    <cofactor evidence="9">
        <name>[4Fe-4S] cluster</name>
        <dbReference type="ChEBI" id="CHEBI:49883"/>
    </cofactor>
    <text evidence="9">Binds 2 [4Fe-4S] clusters. One cluster is coordinated with 3 cysteines and an exchangeable S-adenosyl-L-methionine.</text>
</comment>
<dbReference type="InterPro" id="IPR002792">
    <property type="entry name" value="TRAM_dom"/>
</dbReference>
<dbReference type="SFLD" id="SFLDF00273">
    <property type="entry name" value="(dimethylallyl)adenosine_tRNA"/>
    <property type="match status" value="1"/>
</dbReference>
<evidence type="ECO:0000256" key="3">
    <source>
        <dbReference type="ARBA" id="ARBA00022679"/>
    </source>
</evidence>
<feature type="compositionally biased region" description="Low complexity" evidence="10">
    <location>
        <begin position="1"/>
        <end position="20"/>
    </location>
</feature>
<dbReference type="SUPFAM" id="SSF102114">
    <property type="entry name" value="Radical SAM enzymes"/>
    <property type="match status" value="1"/>
</dbReference>